<evidence type="ECO:0000256" key="1">
    <source>
        <dbReference type="ARBA" id="ARBA00006157"/>
    </source>
</evidence>
<feature type="domain" description="Ner winged helix-turn-helix DNA-binding" evidence="6">
    <location>
        <begin position="38"/>
        <end position="102"/>
    </location>
</feature>
<dbReference type="Pfam" id="PF13693">
    <property type="entry name" value="HTH_35"/>
    <property type="match status" value="1"/>
</dbReference>
<evidence type="ECO:0000313" key="7">
    <source>
        <dbReference type="EMBL" id="XAD56234.1"/>
    </source>
</evidence>
<gene>
    <name evidence="7" type="ORF">AAGT95_09635</name>
</gene>
<evidence type="ECO:0000256" key="4">
    <source>
        <dbReference type="ARBA" id="ARBA00023163"/>
    </source>
</evidence>
<protein>
    <submittedName>
        <fullName evidence="7">Helix-turn-helix domain-containing protein</fullName>
    </submittedName>
</protein>
<reference evidence="7 8" key="1">
    <citation type="submission" date="2024-04" db="EMBL/GenBank/DDBJ databases">
        <title>Salinicola lusitanus LLJ914,a marine bacterium isolated from the Okinawa Trough.</title>
        <authorList>
            <person name="Li J."/>
        </authorList>
    </citation>
    <scope>NUCLEOTIDE SEQUENCE [LARGE SCALE GENOMIC DNA]</scope>
    <source>
        <strain evidence="7 8">LLJ914</strain>
    </source>
</reference>
<evidence type="ECO:0000313" key="8">
    <source>
        <dbReference type="Proteomes" id="UP001453229"/>
    </source>
</evidence>
<dbReference type="SUPFAM" id="SSF47413">
    <property type="entry name" value="lambda repressor-like DNA-binding domains"/>
    <property type="match status" value="1"/>
</dbReference>
<proteinExistence type="inferred from homology"/>
<evidence type="ECO:0000259" key="6">
    <source>
        <dbReference type="Pfam" id="PF13693"/>
    </source>
</evidence>
<keyword evidence="4" id="KW-0804">Transcription</keyword>
<evidence type="ECO:0000256" key="2">
    <source>
        <dbReference type="ARBA" id="ARBA00023015"/>
    </source>
</evidence>
<sequence>MFTSKDGLDIPKKRHAGDAMKATDVPLEPTHRWEWLKYQLRVRGSSLIKLADELGVVSSAVKDAKHRQYPRVERAIANKIGLAPCVIWPERWNSDGTPHRQRPGRSEANLRRPKNAMTRAESNVHGDSAHRQVVTGA</sequence>
<feature type="region of interest" description="Disordered" evidence="5">
    <location>
        <begin position="91"/>
        <end position="137"/>
    </location>
</feature>
<keyword evidence="3" id="KW-0238">DNA-binding</keyword>
<accession>A0ABZ3CYP5</accession>
<evidence type="ECO:0000256" key="5">
    <source>
        <dbReference type="SAM" id="MobiDB-lite"/>
    </source>
</evidence>
<dbReference type="RefSeq" id="WP_342596349.1">
    <property type="nucleotide sequence ID" value="NZ_CP151919.1"/>
</dbReference>
<dbReference type="Proteomes" id="UP001453229">
    <property type="component" value="Chromosome"/>
</dbReference>
<evidence type="ECO:0000256" key="3">
    <source>
        <dbReference type="ARBA" id="ARBA00023125"/>
    </source>
</evidence>
<dbReference type="Gene3D" id="1.10.260.40">
    <property type="entry name" value="lambda repressor-like DNA-binding domains"/>
    <property type="match status" value="1"/>
</dbReference>
<name>A0ABZ3CYP5_9GAMM</name>
<organism evidence="7 8">
    <name type="scientific">Salinicola lusitanus</name>
    <dbReference type="NCBI Taxonomy" id="1949085"/>
    <lineage>
        <taxon>Bacteria</taxon>
        <taxon>Pseudomonadati</taxon>
        <taxon>Pseudomonadota</taxon>
        <taxon>Gammaproteobacteria</taxon>
        <taxon>Oceanospirillales</taxon>
        <taxon>Halomonadaceae</taxon>
        <taxon>Salinicola</taxon>
    </lineage>
</organism>
<keyword evidence="2" id="KW-0805">Transcription regulation</keyword>
<dbReference type="InterPro" id="IPR010982">
    <property type="entry name" value="Lambda_DNA-bd_dom_sf"/>
</dbReference>
<keyword evidence="8" id="KW-1185">Reference proteome</keyword>
<dbReference type="EMBL" id="CP151919">
    <property type="protein sequence ID" value="XAD56234.1"/>
    <property type="molecule type" value="Genomic_DNA"/>
</dbReference>
<dbReference type="InterPro" id="IPR038722">
    <property type="entry name" value="Ner_HTH_dom"/>
</dbReference>
<comment type="similarity">
    <text evidence="1">Belongs to the ner transcriptional regulatory family.</text>
</comment>